<evidence type="ECO:0000256" key="1">
    <source>
        <dbReference type="SAM" id="MobiDB-lite"/>
    </source>
</evidence>
<dbReference type="InterPro" id="IPR036047">
    <property type="entry name" value="F-box-like_dom_sf"/>
</dbReference>
<reference evidence="3" key="2">
    <citation type="submission" date="2008-12" db="EMBL/GenBank/DDBJ databases">
        <title>Improved gene annotation of the rice (Oryza sativa) genomes.</title>
        <authorList>
            <person name="Wang J."/>
            <person name="Li R."/>
            <person name="Fan W."/>
            <person name="Huang Q."/>
            <person name="Zhang J."/>
            <person name="Zhou Y."/>
            <person name="Hu Y."/>
            <person name="Zi S."/>
            <person name="Li J."/>
            <person name="Ni P."/>
            <person name="Zheng H."/>
            <person name="Zhang Y."/>
            <person name="Zhao M."/>
            <person name="Hao Q."/>
            <person name="McDermott J."/>
            <person name="Samudrala R."/>
            <person name="Kristiansen K."/>
            <person name="Wong G.K.-S."/>
        </authorList>
    </citation>
    <scope>NUCLEOTIDE SEQUENCE</scope>
</reference>
<name>B9FZG1_ORYSJ</name>
<dbReference type="InterPro" id="IPR001810">
    <property type="entry name" value="F-box_dom"/>
</dbReference>
<proteinExistence type="predicted"/>
<dbReference type="Pfam" id="PF12937">
    <property type="entry name" value="F-box-like"/>
    <property type="match status" value="1"/>
</dbReference>
<dbReference type="Gene3D" id="1.20.1280.50">
    <property type="match status" value="1"/>
</dbReference>
<organism evidence="3">
    <name type="scientific">Oryza sativa subsp. japonica</name>
    <name type="common">Rice</name>
    <dbReference type="NCBI Taxonomy" id="39947"/>
    <lineage>
        <taxon>Eukaryota</taxon>
        <taxon>Viridiplantae</taxon>
        <taxon>Streptophyta</taxon>
        <taxon>Embryophyta</taxon>
        <taxon>Tracheophyta</taxon>
        <taxon>Spermatophyta</taxon>
        <taxon>Magnoliopsida</taxon>
        <taxon>Liliopsida</taxon>
        <taxon>Poales</taxon>
        <taxon>Poaceae</taxon>
        <taxon>BOP clade</taxon>
        <taxon>Oryzoideae</taxon>
        <taxon>Oryzeae</taxon>
        <taxon>Oryzinae</taxon>
        <taxon>Oryza</taxon>
        <taxon>Oryza sativa</taxon>
    </lineage>
</organism>
<dbReference type="AlphaFoldDB" id="B9FZG1"/>
<reference evidence="3" key="1">
    <citation type="journal article" date="2005" name="PLoS Biol.">
        <title>The genomes of Oryza sativa: a history of duplications.</title>
        <authorList>
            <person name="Yu J."/>
            <person name="Wang J."/>
            <person name="Lin W."/>
            <person name="Li S."/>
            <person name="Li H."/>
            <person name="Zhou J."/>
            <person name="Ni P."/>
            <person name="Dong W."/>
            <person name="Hu S."/>
            <person name="Zeng C."/>
            <person name="Zhang J."/>
            <person name="Zhang Y."/>
            <person name="Li R."/>
            <person name="Xu Z."/>
            <person name="Li S."/>
            <person name="Li X."/>
            <person name="Zheng H."/>
            <person name="Cong L."/>
            <person name="Lin L."/>
            <person name="Yin J."/>
            <person name="Geng J."/>
            <person name="Li G."/>
            <person name="Shi J."/>
            <person name="Liu J."/>
            <person name="Lv H."/>
            <person name="Li J."/>
            <person name="Wang J."/>
            <person name="Deng Y."/>
            <person name="Ran L."/>
            <person name="Shi X."/>
            <person name="Wang X."/>
            <person name="Wu Q."/>
            <person name="Li C."/>
            <person name="Ren X."/>
            <person name="Wang J."/>
            <person name="Wang X."/>
            <person name="Li D."/>
            <person name="Liu D."/>
            <person name="Zhang X."/>
            <person name="Ji Z."/>
            <person name="Zhao W."/>
            <person name="Sun Y."/>
            <person name="Zhang Z."/>
            <person name="Bao J."/>
            <person name="Han Y."/>
            <person name="Dong L."/>
            <person name="Ji J."/>
            <person name="Chen P."/>
            <person name="Wu S."/>
            <person name="Liu J."/>
            <person name="Xiao Y."/>
            <person name="Bu D."/>
            <person name="Tan J."/>
            <person name="Yang L."/>
            <person name="Ye C."/>
            <person name="Zhang J."/>
            <person name="Xu J."/>
            <person name="Zhou Y."/>
            <person name="Yu Y."/>
            <person name="Zhang B."/>
            <person name="Zhuang S."/>
            <person name="Wei H."/>
            <person name="Liu B."/>
            <person name="Lei M."/>
            <person name="Yu H."/>
            <person name="Li Y."/>
            <person name="Xu H."/>
            <person name="Wei S."/>
            <person name="He X."/>
            <person name="Fang L."/>
            <person name="Zhang Z."/>
            <person name="Zhang Y."/>
            <person name="Huang X."/>
            <person name="Su Z."/>
            <person name="Tong W."/>
            <person name="Li J."/>
            <person name="Tong Z."/>
            <person name="Li S."/>
            <person name="Ye J."/>
            <person name="Wang L."/>
            <person name="Fang L."/>
            <person name="Lei T."/>
            <person name="Chen C."/>
            <person name="Chen H."/>
            <person name="Xu Z."/>
            <person name="Li H."/>
            <person name="Huang H."/>
            <person name="Zhang F."/>
            <person name="Xu H."/>
            <person name="Li N."/>
            <person name="Zhao C."/>
            <person name="Li S."/>
            <person name="Dong L."/>
            <person name="Huang Y."/>
            <person name="Li L."/>
            <person name="Xi Y."/>
            <person name="Qi Q."/>
            <person name="Li W."/>
            <person name="Zhang B."/>
            <person name="Hu W."/>
            <person name="Zhang Y."/>
            <person name="Tian X."/>
            <person name="Jiao Y."/>
            <person name="Liang X."/>
            <person name="Jin J."/>
            <person name="Gao L."/>
            <person name="Zheng W."/>
            <person name="Hao B."/>
            <person name="Liu S."/>
            <person name="Wang W."/>
            <person name="Yuan L."/>
            <person name="Cao M."/>
            <person name="McDermott J."/>
            <person name="Samudrala R."/>
            <person name="Wang J."/>
            <person name="Wong G.K."/>
            <person name="Yang H."/>
        </authorList>
    </citation>
    <scope>NUCLEOTIDE SEQUENCE [LARGE SCALE GENOMIC DNA]</scope>
</reference>
<dbReference type="PANTHER" id="PTHR38926">
    <property type="entry name" value="F-BOX DOMAIN CONTAINING PROTEIN, EXPRESSED"/>
    <property type="match status" value="1"/>
</dbReference>
<evidence type="ECO:0000313" key="3">
    <source>
        <dbReference type="EMBL" id="EEE68178.1"/>
    </source>
</evidence>
<dbReference type="PANTHER" id="PTHR38926:SF71">
    <property type="entry name" value="OS08G0194350 PROTEIN"/>
    <property type="match status" value="1"/>
</dbReference>
<dbReference type="InterPro" id="IPR032675">
    <property type="entry name" value="LRR_dom_sf"/>
</dbReference>
<dbReference type="SUPFAM" id="SSF81383">
    <property type="entry name" value="F-box domain"/>
    <property type="match status" value="1"/>
</dbReference>
<dbReference type="Gene3D" id="3.80.10.10">
    <property type="entry name" value="Ribonuclease Inhibitor"/>
    <property type="match status" value="1"/>
</dbReference>
<sequence length="259" mass="28480">MDALPAPSPEKTTTRDWSELPVDALSVVFAKLGAVEVLMGAGLVCRPWLDATKLPHLWRCVDIAAMKKKRAVLCVMADEAVKRADGQLEAFMAGAFVTNKLLKHVGDSSPTLKRLWLESCSLVTSNGLAQMIAMAPLLEELVLSYCRKVRGGGYYYCCVYAAVAEACPRLRRLEVRRYPAWRDDDCSGDHHRRGPLGDRGDARAAPPDARRRSLPPPTTTCRPTWTTAGVPWEGLQHERLSGVFGVLNFRPGVPKVRGA</sequence>
<feature type="compositionally biased region" description="Basic and acidic residues" evidence="1">
    <location>
        <begin position="189"/>
        <end position="202"/>
    </location>
</feature>
<feature type="domain" description="F-box" evidence="2">
    <location>
        <begin position="17"/>
        <end position="63"/>
    </location>
</feature>
<accession>B9FZG1</accession>
<evidence type="ECO:0000259" key="2">
    <source>
        <dbReference type="Pfam" id="PF12937"/>
    </source>
</evidence>
<feature type="region of interest" description="Disordered" evidence="1">
    <location>
        <begin position="189"/>
        <end position="225"/>
    </location>
</feature>
<gene>
    <name evidence="3" type="ORF">OsJ_26313</name>
</gene>
<dbReference type="EMBL" id="CM000145">
    <property type="protein sequence ID" value="EEE68178.1"/>
    <property type="molecule type" value="Genomic_DNA"/>
</dbReference>
<dbReference type="FunFam" id="1.20.1280.50:FF:000037">
    <property type="entry name" value="F-box protein SKIP19"/>
    <property type="match status" value="1"/>
</dbReference>
<dbReference type="SUPFAM" id="SSF52047">
    <property type="entry name" value="RNI-like"/>
    <property type="match status" value="1"/>
</dbReference>
<dbReference type="Proteomes" id="UP000007752">
    <property type="component" value="Chromosome 8"/>
</dbReference>
<protein>
    <recommendedName>
        <fullName evidence="2">F-box domain-containing protein</fullName>
    </recommendedName>
</protein>